<reference evidence="1 2" key="1">
    <citation type="submission" date="2017-07" db="EMBL/GenBank/DDBJ databases">
        <title>Isolation and whole genome analysis of endospore-forming bacteria from heroin.</title>
        <authorList>
            <person name="Kalinowski J."/>
            <person name="Ahrens B."/>
            <person name="Al-Dilaimi A."/>
            <person name="Winkler A."/>
            <person name="Wibberg D."/>
            <person name="Schleenbecker U."/>
            <person name="Ruckert C."/>
            <person name="Wolfel R."/>
            <person name="Grass G."/>
        </authorList>
    </citation>
    <scope>NUCLEOTIDE SEQUENCE [LARGE SCALE GENOMIC DNA]</scope>
    <source>
        <strain evidence="1 2">7539</strain>
    </source>
</reference>
<organism evidence="1 2">
    <name type="scientific">Shouchella clausii</name>
    <name type="common">Alkalihalobacillus clausii</name>
    <dbReference type="NCBI Taxonomy" id="79880"/>
    <lineage>
        <taxon>Bacteria</taxon>
        <taxon>Bacillati</taxon>
        <taxon>Bacillota</taxon>
        <taxon>Bacilli</taxon>
        <taxon>Bacillales</taxon>
        <taxon>Bacillaceae</taxon>
        <taxon>Shouchella</taxon>
    </lineage>
</organism>
<proteinExistence type="predicted"/>
<sequence length="113" mass="12462">MFVSNKTTYGSQPAFVSSAHIVSRTRTATQDMGETDERGRKIVKAGTVYPANDATAIGIVLDDVDVTYNNQPVGVMVEGYVYESRLPETVSDEAKEAMKEIKFEEYNATEEAE</sequence>
<name>A0A268P5A6_SHOCL</name>
<dbReference type="AlphaFoldDB" id="A0A268P5A6"/>
<protein>
    <submittedName>
        <fullName evidence="1">Uncharacterized protein</fullName>
    </submittedName>
</protein>
<evidence type="ECO:0000313" key="1">
    <source>
        <dbReference type="EMBL" id="PAE90934.1"/>
    </source>
</evidence>
<accession>A0A268P5A6</accession>
<gene>
    <name evidence="1" type="ORF">CHH72_00505</name>
</gene>
<dbReference type="RefSeq" id="WP_095325998.1">
    <property type="nucleotide sequence ID" value="NZ_NPCC01000002.1"/>
</dbReference>
<dbReference type="EMBL" id="NPCC01000002">
    <property type="protein sequence ID" value="PAE90934.1"/>
    <property type="molecule type" value="Genomic_DNA"/>
</dbReference>
<evidence type="ECO:0000313" key="2">
    <source>
        <dbReference type="Proteomes" id="UP000216207"/>
    </source>
</evidence>
<comment type="caution">
    <text evidence="1">The sequence shown here is derived from an EMBL/GenBank/DDBJ whole genome shotgun (WGS) entry which is preliminary data.</text>
</comment>
<dbReference type="Proteomes" id="UP000216207">
    <property type="component" value="Unassembled WGS sequence"/>
</dbReference>